<sequence>MLDISRILRERKNRSNRLDLPFQNFFPAAEQCADAARAVLDKKVTENLVPLIERAAIIGMVTAVEVYYKDVLNLVFKLYPIENYESQIRRLHARKYDILDLVRIHQNKIDPIEVILSSFSFQSVDAIDNVFSIFTEGGFISGIVGMRIRDKREPEKEVEWTPDMLEGMRRIFNLRHELVHDQSRHDIITEEIVEDLWNTIAMVIASDFVLPGIIGEKIEANRDS</sequence>
<organism evidence="2 3">
    <name type="scientific">Thioalkalivibrio denitrificans</name>
    <dbReference type="NCBI Taxonomy" id="108003"/>
    <lineage>
        <taxon>Bacteria</taxon>
        <taxon>Pseudomonadati</taxon>
        <taxon>Pseudomonadota</taxon>
        <taxon>Gammaproteobacteria</taxon>
        <taxon>Chromatiales</taxon>
        <taxon>Ectothiorhodospiraceae</taxon>
        <taxon>Thioalkalivibrio</taxon>
    </lineage>
</organism>
<reference evidence="2 3" key="1">
    <citation type="submission" date="2017-02" db="EMBL/GenBank/DDBJ databases">
        <title>Genomic diversity within the haloalkaliphilic genus Thioalkalivibrio.</title>
        <authorList>
            <person name="Ahn A.-C."/>
            <person name="Meier-Kolthoff J."/>
            <person name="Overmars L."/>
            <person name="Richter M."/>
            <person name="Woyke T."/>
            <person name="Sorokin D.Y."/>
            <person name="Muyzer G."/>
        </authorList>
    </citation>
    <scope>NUCLEOTIDE SEQUENCE [LARGE SCALE GENOMIC DNA]</scope>
    <source>
        <strain evidence="2 3">ALJD</strain>
    </source>
</reference>
<dbReference type="Proteomes" id="UP000189462">
    <property type="component" value="Unassembled WGS sequence"/>
</dbReference>
<comment type="caution">
    <text evidence="2">The sequence shown here is derived from an EMBL/GenBank/DDBJ whole genome shotgun (WGS) entry which is preliminary data.</text>
</comment>
<dbReference type="AlphaFoldDB" id="A0A1V3NGV2"/>
<dbReference type="EMBL" id="MVBK01000051">
    <property type="protein sequence ID" value="OOG24108.1"/>
    <property type="molecule type" value="Genomic_DNA"/>
</dbReference>
<dbReference type="InterPro" id="IPR041519">
    <property type="entry name" value="HEPN_RiboL-PSP"/>
</dbReference>
<keyword evidence="3" id="KW-1185">Reference proteome</keyword>
<evidence type="ECO:0000259" key="1">
    <source>
        <dbReference type="Pfam" id="PF18735"/>
    </source>
</evidence>
<gene>
    <name evidence="2" type="ORF">B1C78_09275</name>
</gene>
<accession>A0A1V3NGV2</accession>
<dbReference type="OrthoDB" id="7057603at2"/>
<dbReference type="RefSeq" id="WP_139349874.1">
    <property type="nucleotide sequence ID" value="NZ_MVBK01000051.1"/>
</dbReference>
<protein>
    <recommendedName>
        <fullName evidence="1">RiboL-PSP-HEPN domain-containing protein</fullName>
    </recommendedName>
</protein>
<dbReference type="Pfam" id="PF18735">
    <property type="entry name" value="HEPN_RiboL-PSP"/>
    <property type="match status" value="1"/>
</dbReference>
<evidence type="ECO:0000313" key="2">
    <source>
        <dbReference type="EMBL" id="OOG24108.1"/>
    </source>
</evidence>
<evidence type="ECO:0000313" key="3">
    <source>
        <dbReference type="Proteomes" id="UP000189462"/>
    </source>
</evidence>
<feature type="domain" description="RiboL-PSP-HEPN" evidence="1">
    <location>
        <begin position="45"/>
        <end position="201"/>
    </location>
</feature>
<proteinExistence type="predicted"/>
<name>A0A1V3NGV2_9GAMM</name>